<dbReference type="InterPro" id="IPR058067">
    <property type="entry name" value="CC_3452-like"/>
</dbReference>
<organism evidence="2 3">
    <name type="scientific">Sphingomonas lenta</name>
    <dbReference type="NCBI Taxonomy" id="1141887"/>
    <lineage>
        <taxon>Bacteria</taxon>
        <taxon>Pseudomonadati</taxon>
        <taxon>Pseudomonadota</taxon>
        <taxon>Alphaproteobacteria</taxon>
        <taxon>Sphingomonadales</taxon>
        <taxon>Sphingomonadaceae</taxon>
        <taxon>Sphingomonas</taxon>
    </lineage>
</organism>
<evidence type="ECO:0000256" key="1">
    <source>
        <dbReference type="SAM" id="SignalP"/>
    </source>
</evidence>
<keyword evidence="1" id="KW-0732">Signal</keyword>
<dbReference type="AlphaFoldDB" id="A0A2A2SDH5"/>
<dbReference type="InterPro" id="IPR058513">
    <property type="entry name" value="DUF8200"/>
</dbReference>
<dbReference type="Pfam" id="PF26624">
    <property type="entry name" value="DUF8200"/>
    <property type="match status" value="1"/>
</dbReference>
<gene>
    <name evidence="2" type="ORF">CKY28_14580</name>
</gene>
<feature type="signal peptide" evidence="1">
    <location>
        <begin position="1"/>
        <end position="25"/>
    </location>
</feature>
<evidence type="ECO:0008006" key="4">
    <source>
        <dbReference type="Google" id="ProtNLM"/>
    </source>
</evidence>
<reference evidence="3" key="1">
    <citation type="submission" date="2017-09" db="EMBL/GenBank/DDBJ databases">
        <authorList>
            <person name="Feng G."/>
            <person name="Zhu H."/>
        </authorList>
    </citation>
    <scope>NUCLEOTIDE SEQUENCE [LARGE SCALE GENOMIC DNA]</scope>
    <source>
        <strain evidence="3">1PNM-20</strain>
    </source>
</reference>
<dbReference type="RefSeq" id="WP_095999074.1">
    <property type="nucleotide sequence ID" value="NZ_NSLI01000004.1"/>
</dbReference>
<protein>
    <recommendedName>
        <fullName evidence="4">UrcA family protein</fullName>
    </recommendedName>
</protein>
<evidence type="ECO:0000313" key="3">
    <source>
        <dbReference type="Proteomes" id="UP000218151"/>
    </source>
</evidence>
<keyword evidence="3" id="KW-1185">Reference proteome</keyword>
<dbReference type="OrthoDB" id="7594837at2"/>
<dbReference type="EMBL" id="NSLI01000004">
    <property type="protein sequence ID" value="PAX07250.1"/>
    <property type="molecule type" value="Genomic_DNA"/>
</dbReference>
<accession>A0A2A2SDH5</accession>
<feature type="chain" id="PRO_5012200950" description="UrcA family protein" evidence="1">
    <location>
        <begin position="26"/>
        <end position="118"/>
    </location>
</feature>
<sequence length="118" mass="11688">MRILSVAGALAASAVLLSAAGAADAQGPAHYVAVPAAPAAKTRVITRSTPWSLGSGGAYLAARAPERPVVLCQLLARDVGPMRSFSAGGEPLGAEDLAKCNARARQVAGTAPTGVAAR</sequence>
<evidence type="ECO:0000313" key="2">
    <source>
        <dbReference type="EMBL" id="PAX07250.1"/>
    </source>
</evidence>
<dbReference type="Proteomes" id="UP000218151">
    <property type="component" value="Unassembled WGS sequence"/>
</dbReference>
<proteinExistence type="predicted"/>
<name>A0A2A2SDH5_9SPHN</name>
<dbReference type="NCBIfam" id="NF047636">
    <property type="entry name" value="CC_3452_fam"/>
    <property type="match status" value="1"/>
</dbReference>
<comment type="caution">
    <text evidence="2">The sequence shown here is derived from an EMBL/GenBank/DDBJ whole genome shotgun (WGS) entry which is preliminary data.</text>
</comment>